<organism evidence="1 2">
    <name type="scientific">Chondromyces apiculatus DSM 436</name>
    <dbReference type="NCBI Taxonomy" id="1192034"/>
    <lineage>
        <taxon>Bacteria</taxon>
        <taxon>Pseudomonadati</taxon>
        <taxon>Myxococcota</taxon>
        <taxon>Polyangia</taxon>
        <taxon>Polyangiales</taxon>
        <taxon>Polyangiaceae</taxon>
        <taxon>Chondromyces</taxon>
    </lineage>
</organism>
<dbReference type="EMBL" id="ASRX01000013">
    <property type="protein sequence ID" value="EYF07064.1"/>
    <property type="molecule type" value="Genomic_DNA"/>
</dbReference>
<reference evidence="1 2" key="1">
    <citation type="submission" date="2013-05" db="EMBL/GenBank/DDBJ databases">
        <title>Genome assembly of Chondromyces apiculatus DSM 436.</title>
        <authorList>
            <person name="Sharma G."/>
            <person name="Khatri I."/>
            <person name="Kaur C."/>
            <person name="Mayilraj S."/>
            <person name="Subramanian S."/>
        </authorList>
    </citation>
    <scope>NUCLEOTIDE SEQUENCE [LARGE SCALE GENOMIC DNA]</scope>
    <source>
        <strain evidence="1 2">DSM 436</strain>
    </source>
</reference>
<comment type="caution">
    <text evidence="1">The sequence shown here is derived from an EMBL/GenBank/DDBJ whole genome shotgun (WGS) entry which is preliminary data.</text>
</comment>
<keyword evidence="2" id="KW-1185">Reference proteome</keyword>
<sequence>MATAGARVGEAIRGDAKRLLAQRGKDAAATFGVAAARESAAGAKVAAKLGIELDVLLAGLAGAALFVARGKRVRGAAEHLCVGSLHAVAARMGTALPAKIEAATAAVAPQRLAGADGGADVEEPGEAG</sequence>
<dbReference type="RefSeq" id="WP_044238914.1">
    <property type="nucleotide sequence ID" value="NZ_ASRX01000013.1"/>
</dbReference>
<proteinExistence type="predicted"/>
<evidence type="ECO:0000313" key="1">
    <source>
        <dbReference type="EMBL" id="EYF07064.1"/>
    </source>
</evidence>
<gene>
    <name evidence="1" type="ORF">CAP_1323</name>
</gene>
<name>A0A017TCX9_9BACT</name>
<evidence type="ECO:0000313" key="2">
    <source>
        <dbReference type="Proteomes" id="UP000019678"/>
    </source>
</evidence>
<dbReference type="AlphaFoldDB" id="A0A017TCX9"/>
<dbReference type="Proteomes" id="UP000019678">
    <property type="component" value="Unassembled WGS sequence"/>
</dbReference>
<protein>
    <submittedName>
        <fullName evidence="1">Uncharacterized protein</fullName>
    </submittedName>
</protein>
<dbReference type="STRING" id="1192034.CAP_1323"/>
<accession>A0A017TCX9</accession>